<name>A0ABW4JVB0_9HYPH</name>
<dbReference type="Pfam" id="PF01546">
    <property type="entry name" value="Peptidase_M20"/>
    <property type="match status" value="1"/>
</dbReference>
<dbReference type="Proteomes" id="UP001597327">
    <property type="component" value="Unassembled WGS sequence"/>
</dbReference>
<dbReference type="InterPro" id="IPR011650">
    <property type="entry name" value="Peptidase_M20_dimer"/>
</dbReference>
<comment type="cofactor">
    <cofactor evidence="2">
        <name>Zn(2+)</name>
        <dbReference type="ChEBI" id="CHEBI:29105"/>
    </cofactor>
</comment>
<proteinExistence type="inferred from homology"/>
<evidence type="ECO:0000313" key="9">
    <source>
        <dbReference type="EMBL" id="MFD1694175.1"/>
    </source>
</evidence>
<comment type="caution">
    <text evidence="9">The sequence shown here is derived from an EMBL/GenBank/DDBJ whole genome shotgun (WGS) entry which is preliminary data.</text>
</comment>
<dbReference type="SUPFAM" id="SSF55031">
    <property type="entry name" value="Bacterial exopeptidase dimerisation domain"/>
    <property type="match status" value="1"/>
</dbReference>
<reference evidence="10" key="1">
    <citation type="journal article" date="2019" name="Int. J. Syst. Evol. Microbiol.">
        <title>The Global Catalogue of Microorganisms (GCM) 10K type strain sequencing project: providing services to taxonomists for standard genome sequencing and annotation.</title>
        <authorList>
            <consortium name="The Broad Institute Genomics Platform"/>
            <consortium name="The Broad Institute Genome Sequencing Center for Infectious Disease"/>
            <person name="Wu L."/>
            <person name="Ma J."/>
        </authorList>
    </citation>
    <scope>NUCLEOTIDE SEQUENCE [LARGE SCALE GENOMIC DNA]</scope>
    <source>
        <strain evidence="10">JCM 3369</strain>
    </source>
</reference>
<evidence type="ECO:0000256" key="7">
    <source>
        <dbReference type="ARBA" id="ARBA00023285"/>
    </source>
</evidence>
<evidence type="ECO:0000256" key="6">
    <source>
        <dbReference type="ARBA" id="ARBA00022833"/>
    </source>
</evidence>
<evidence type="ECO:0000256" key="3">
    <source>
        <dbReference type="ARBA" id="ARBA00006247"/>
    </source>
</evidence>
<dbReference type="RefSeq" id="WP_149891946.1">
    <property type="nucleotide sequence ID" value="NZ_JBHUFA010000001.1"/>
</dbReference>
<accession>A0ABW4JVB0</accession>
<dbReference type="InterPro" id="IPR002933">
    <property type="entry name" value="Peptidase_M20"/>
</dbReference>
<comment type="cofactor">
    <cofactor evidence="1">
        <name>Co(2+)</name>
        <dbReference type="ChEBI" id="CHEBI:48828"/>
    </cofactor>
</comment>
<evidence type="ECO:0000256" key="1">
    <source>
        <dbReference type="ARBA" id="ARBA00001941"/>
    </source>
</evidence>
<dbReference type="NCBIfam" id="TIGR01910">
    <property type="entry name" value="DapE-ArgE"/>
    <property type="match status" value="1"/>
</dbReference>
<dbReference type="EMBL" id="JBHUFA010000001">
    <property type="protein sequence ID" value="MFD1694175.1"/>
    <property type="molecule type" value="Genomic_DNA"/>
</dbReference>
<protein>
    <submittedName>
        <fullName evidence="9">ArgE/DapE family deacylase</fullName>
    </submittedName>
</protein>
<dbReference type="Pfam" id="PF07687">
    <property type="entry name" value="M20_dimer"/>
    <property type="match status" value="1"/>
</dbReference>
<dbReference type="SUPFAM" id="SSF53187">
    <property type="entry name" value="Zn-dependent exopeptidases"/>
    <property type="match status" value="1"/>
</dbReference>
<keyword evidence="4" id="KW-0479">Metal-binding</keyword>
<evidence type="ECO:0000259" key="8">
    <source>
        <dbReference type="Pfam" id="PF07687"/>
    </source>
</evidence>
<evidence type="ECO:0000313" key="10">
    <source>
        <dbReference type="Proteomes" id="UP001597327"/>
    </source>
</evidence>
<dbReference type="InterPro" id="IPR036264">
    <property type="entry name" value="Bact_exopeptidase_dim_dom"/>
</dbReference>
<keyword evidence="10" id="KW-1185">Reference proteome</keyword>
<comment type="similarity">
    <text evidence="3">Belongs to the peptidase M20A family.</text>
</comment>
<gene>
    <name evidence="9" type="ORF">ACFSC7_01515</name>
</gene>
<keyword evidence="7" id="KW-0170">Cobalt</keyword>
<organism evidence="9 10">
    <name type="scientific">Roseibium aestuarii</name>
    <dbReference type="NCBI Taxonomy" id="2600299"/>
    <lineage>
        <taxon>Bacteria</taxon>
        <taxon>Pseudomonadati</taxon>
        <taxon>Pseudomonadota</taxon>
        <taxon>Alphaproteobacteria</taxon>
        <taxon>Hyphomicrobiales</taxon>
        <taxon>Stappiaceae</taxon>
        <taxon>Roseibium</taxon>
    </lineage>
</organism>
<dbReference type="InterPro" id="IPR010182">
    <property type="entry name" value="ArgE/DapE"/>
</dbReference>
<evidence type="ECO:0000256" key="5">
    <source>
        <dbReference type="ARBA" id="ARBA00022801"/>
    </source>
</evidence>
<dbReference type="PANTHER" id="PTHR43808">
    <property type="entry name" value="ACETYLORNITHINE DEACETYLASE"/>
    <property type="match status" value="1"/>
</dbReference>
<dbReference type="InterPro" id="IPR050072">
    <property type="entry name" value="Peptidase_M20A"/>
</dbReference>
<dbReference type="Gene3D" id="3.40.630.10">
    <property type="entry name" value="Zn peptidases"/>
    <property type="match status" value="1"/>
</dbReference>
<keyword evidence="5" id="KW-0378">Hydrolase</keyword>
<dbReference type="InterPro" id="IPR033687">
    <property type="entry name" value="YodQ-like"/>
</dbReference>
<keyword evidence="6" id="KW-0862">Zinc</keyword>
<dbReference type="Gene3D" id="3.30.70.360">
    <property type="match status" value="1"/>
</dbReference>
<dbReference type="CDD" id="cd03895">
    <property type="entry name" value="M20_ArgE_DapE-like"/>
    <property type="match status" value="1"/>
</dbReference>
<feature type="domain" description="Peptidase M20 dimerisation" evidence="8">
    <location>
        <begin position="223"/>
        <end position="335"/>
    </location>
</feature>
<dbReference type="NCBIfam" id="NF005306">
    <property type="entry name" value="PRK06837.1"/>
    <property type="match status" value="1"/>
</dbReference>
<dbReference type="PANTHER" id="PTHR43808:SF25">
    <property type="entry name" value="PEPTIDASE M20 DIMERISATION DOMAIN-CONTAINING PROTEIN"/>
    <property type="match status" value="1"/>
</dbReference>
<evidence type="ECO:0000256" key="2">
    <source>
        <dbReference type="ARBA" id="ARBA00001947"/>
    </source>
</evidence>
<sequence length="447" mass="48666">MTDPLAPAAPSEGEAHASLLDPALEAAILQAVEDGFDAQIGFTCDLVRFASRRGAERPAQEWLARQLSDRGYGVKSFLVDLAKIHDHPGFSPVTVDYRDALNVIATHEPRTPRGKSLILNGHMDVVPEGPLDMWQVSPPYEPKIVDGWLHGRGAGDMKAGIAANVFALDALRRLGYQPAARVHIQSVVEEECTGNGALACLVEGYTADAAIIPEPEDERLVRANVGVLWFEVLVAGHPVHVREAGSGANAIEASFRVIESLKRLTEAWNGEKHACPPFADHPHPINFNLGQIEGGDWASSVPSWCRMNCRIAIYPGDDPKDRARQIEEHLARDLAGDSFLGNRPPQITWNGFFARGFVLPDNTEAEQALARAHRRATGSDLETMVSTAYLDARVFVIYADIPCLVYGPVTRGIHGFDERVSLASVKRITGAIALFIASWCGLEPIDV</sequence>
<evidence type="ECO:0000256" key="4">
    <source>
        <dbReference type="ARBA" id="ARBA00022723"/>
    </source>
</evidence>